<name>A0A559IYN2_9BACL</name>
<dbReference type="Proteomes" id="UP000318102">
    <property type="component" value="Unassembled WGS sequence"/>
</dbReference>
<evidence type="ECO:0000256" key="1">
    <source>
        <dbReference type="ARBA" id="ARBA00022598"/>
    </source>
</evidence>
<keyword evidence="8" id="KW-1185">Reference proteome</keyword>
<dbReference type="Pfam" id="PF03738">
    <property type="entry name" value="GSP_synth"/>
    <property type="match status" value="1"/>
</dbReference>
<evidence type="ECO:0000256" key="4">
    <source>
        <dbReference type="ARBA" id="ARBA00022840"/>
    </source>
</evidence>
<evidence type="ECO:0000256" key="2">
    <source>
        <dbReference type="ARBA" id="ARBA00022723"/>
    </source>
</evidence>
<dbReference type="SUPFAM" id="SSF52440">
    <property type="entry name" value="PreATP-grasp domain"/>
    <property type="match status" value="1"/>
</dbReference>
<dbReference type="Gene3D" id="3.30.1490.330">
    <property type="match status" value="1"/>
</dbReference>
<evidence type="ECO:0000256" key="3">
    <source>
        <dbReference type="ARBA" id="ARBA00022741"/>
    </source>
</evidence>
<proteinExistence type="predicted"/>
<protein>
    <submittedName>
        <fullName evidence="7">Glutathionylspermidine synthase family protein</fullName>
    </submittedName>
</protein>
<evidence type="ECO:0000259" key="6">
    <source>
        <dbReference type="Pfam" id="PF03738"/>
    </source>
</evidence>
<keyword evidence="1" id="KW-0436">Ligase</keyword>
<dbReference type="EMBL" id="VNJK01000001">
    <property type="protein sequence ID" value="TVX92728.1"/>
    <property type="molecule type" value="Genomic_DNA"/>
</dbReference>
<dbReference type="GO" id="GO:0046872">
    <property type="term" value="F:metal ion binding"/>
    <property type="evidence" value="ECO:0007669"/>
    <property type="project" value="UniProtKB-KW"/>
</dbReference>
<comment type="caution">
    <text evidence="7">The sequence shown here is derived from an EMBL/GenBank/DDBJ whole genome shotgun (WGS) entry which is preliminary data.</text>
</comment>
<dbReference type="SUPFAM" id="SSF56059">
    <property type="entry name" value="Glutathione synthetase ATP-binding domain-like"/>
    <property type="match status" value="1"/>
</dbReference>
<dbReference type="AlphaFoldDB" id="A0A559IYN2"/>
<gene>
    <name evidence="7" type="ORF">FPZ44_06490</name>
</gene>
<feature type="domain" description="Glutathionylspermidine synthase pre-ATP-grasp-like" evidence="6">
    <location>
        <begin position="34"/>
        <end position="455"/>
    </location>
</feature>
<dbReference type="RefSeq" id="WP_144988472.1">
    <property type="nucleotide sequence ID" value="NZ_VNJK01000001.1"/>
</dbReference>
<reference evidence="7 8" key="1">
    <citation type="submission" date="2019-07" db="EMBL/GenBank/DDBJ databases">
        <authorList>
            <person name="Kim J."/>
        </authorList>
    </citation>
    <scope>NUCLEOTIDE SEQUENCE [LARGE SCALE GENOMIC DNA]</scope>
    <source>
        <strain evidence="7 8">N4</strain>
    </source>
</reference>
<accession>A0A559IYN2</accession>
<keyword evidence="5" id="KW-0460">Magnesium</keyword>
<evidence type="ECO:0000313" key="8">
    <source>
        <dbReference type="Proteomes" id="UP000318102"/>
    </source>
</evidence>
<dbReference type="InterPro" id="IPR016185">
    <property type="entry name" value="PreATP-grasp_dom_sf"/>
</dbReference>
<organism evidence="7 8">
    <name type="scientific">Paenibacillus agilis</name>
    <dbReference type="NCBI Taxonomy" id="3020863"/>
    <lineage>
        <taxon>Bacteria</taxon>
        <taxon>Bacillati</taxon>
        <taxon>Bacillota</taxon>
        <taxon>Bacilli</taxon>
        <taxon>Bacillales</taxon>
        <taxon>Paenibacillaceae</taxon>
        <taxon>Paenibacillus</taxon>
    </lineage>
</organism>
<dbReference type="GO" id="GO:0005524">
    <property type="term" value="F:ATP binding"/>
    <property type="evidence" value="ECO:0007669"/>
    <property type="project" value="UniProtKB-KW"/>
</dbReference>
<keyword evidence="4" id="KW-0067">ATP-binding</keyword>
<keyword evidence="2" id="KW-0479">Metal-binding</keyword>
<sequence>MERKEATRMRPTMSLPLTASEAFHAERLQHVPYVQMHQQEYCTTHAMLYTEDEIAELSIASEQLHAIFMKALRLIQDELPDEILMQQLGIPVKLLESARIPFSFSGIARQDWIKGPEGWKCIENNADTPTGIPETAYLAEQLLADSRAAVYSYETHLHNPSAELEYRLQQALGEMLDQYRELGFGRRVVCSSFANHEEDKANTVYLMRLMQQLGWDVEYCPLEELRVEPARGLIAYDRPVDIWYRLYPLEYLMDDLAPDGFPVGEAVLALAKEGRLAIINPPQSIILQSKALLAFVWACFEHHDTLSEARGEPLYSEEERTVIERYLLPTYLNETPFLEQQLPYVQKSIWGREGKGTSIYGEDGKQLQTEDTIRKVDLSECTVEEQEEVMRYYNDQLKIYQQYVPMEAAQLVTDEGVIDGFVLTGIYTPNGRFGGILPRLGGRITGDLARYCPAAVWKRTNI</sequence>
<dbReference type="OrthoDB" id="9765517at2"/>
<keyword evidence="3" id="KW-0547">Nucleotide-binding</keyword>
<evidence type="ECO:0000256" key="5">
    <source>
        <dbReference type="ARBA" id="ARBA00022842"/>
    </source>
</evidence>
<dbReference type="InterPro" id="IPR005494">
    <property type="entry name" value="GSPS_pre-ATP-grasp-like_dom"/>
</dbReference>
<evidence type="ECO:0000313" key="7">
    <source>
        <dbReference type="EMBL" id="TVX92728.1"/>
    </source>
</evidence>
<dbReference type="GO" id="GO:0016874">
    <property type="term" value="F:ligase activity"/>
    <property type="evidence" value="ECO:0007669"/>
    <property type="project" value="UniProtKB-KW"/>
</dbReference>